<reference evidence="3" key="1">
    <citation type="submission" date="2023-10" db="EMBL/GenBank/DDBJ databases">
        <title>Genome assembly of Pristionchus species.</title>
        <authorList>
            <person name="Yoshida K."/>
            <person name="Sommer R.J."/>
        </authorList>
    </citation>
    <scope>NUCLEOTIDE SEQUENCE</scope>
    <source>
        <strain evidence="3">RS5133</strain>
    </source>
</reference>
<dbReference type="AlphaFoldDB" id="A0AAV5WC21"/>
<dbReference type="EMBL" id="BTSY01000005">
    <property type="protein sequence ID" value="GMT27975.1"/>
    <property type="molecule type" value="Genomic_DNA"/>
</dbReference>
<evidence type="ECO:0000256" key="1">
    <source>
        <dbReference type="SAM" id="Coils"/>
    </source>
</evidence>
<feature type="coiled-coil region" evidence="1">
    <location>
        <begin position="51"/>
        <end position="108"/>
    </location>
</feature>
<evidence type="ECO:0008006" key="5">
    <source>
        <dbReference type="Google" id="ProtNLM"/>
    </source>
</evidence>
<feature type="non-terminal residue" evidence="3">
    <location>
        <position position="1"/>
    </location>
</feature>
<accession>A0AAV5WC21</accession>
<organism evidence="3 4">
    <name type="scientific">Pristionchus fissidentatus</name>
    <dbReference type="NCBI Taxonomy" id="1538716"/>
    <lineage>
        <taxon>Eukaryota</taxon>
        <taxon>Metazoa</taxon>
        <taxon>Ecdysozoa</taxon>
        <taxon>Nematoda</taxon>
        <taxon>Chromadorea</taxon>
        <taxon>Rhabditida</taxon>
        <taxon>Rhabditina</taxon>
        <taxon>Diplogasteromorpha</taxon>
        <taxon>Diplogasteroidea</taxon>
        <taxon>Neodiplogasteridae</taxon>
        <taxon>Pristionchus</taxon>
    </lineage>
</organism>
<evidence type="ECO:0000256" key="2">
    <source>
        <dbReference type="SAM" id="MobiDB-lite"/>
    </source>
</evidence>
<feature type="region of interest" description="Disordered" evidence="2">
    <location>
        <begin position="1"/>
        <end position="41"/>
    </location>
</feature>
<name>A0AAV5WC21_9BILA</name>
<keyword evidence="1" id="KW-0175">Coiled coil</keyword>
<evidence type="ECO:0000313" key="4">
    <source>
        <dbReference type="Proteomes" id="UP001432322"/>
    </source>
</evidence>
<comment type="caution">
    <text evidence="3">The sequence shown here is derived from an EMBL/GenBank/DDBJ whole genome shotgun (WGS) entry which is preliminary data.</text>
</comment>
<proteinExistence type="predicted"/>
<gene>
    <name evidence="3" type="ORF">PFISCL1PPCAC_19272</name>
</gene>
<dbReference type="Proteomes" id="UP001432322">
    <property type="component" value="Unassembled WGS sequence"/>
</dbReference>
<sequence length="299" mass="33837">PIHTNTPSEDRQMKLLGRGGKNETRRESTSQNSEPKDEEASDIIERIHTGIEMWLSQREELTRRIARLEESSQMDNSKEELIRMRMQLESMERELQFLKRANRNLQKKLLNTALHANKMNHRPQAQGADSLEIMEDEFAHNSGNFAVAINKFIAEIPGNTPLTNFGETQEKISDLIAENSKLRVELTTVRRRFSAALKESDDNDSDDTHSDKKYSQDCLSTLSQQLLIIGDLLKTSHRKMIDTSLSNGERTPSKESLDKLENALITMETSLSSLSLAGPSASEMMADLLMAMMVNDEDA</sequence>
<evidence type="ECO:0000313" key="3">
    <source>
        <dbReference type="EMBL" id="GMT27975.1"/>
    </source>
</evidence>
<protein>
    <recommendedName>
        <fullName evidence="5">Endosome-associated-trafficking regulator 1</fullName>
    </recommendedName>
</protein>
<keyword evidence="4" id="KW-1185">Reference proteome</keyword>